<dbReference type="AlphaFoldDB" id="A0A318U3Z7"/>
<organism evidence="1 3">
    <name type="scientific">Metamycoplasma alkalescens</name>
    <dbReference type="NCBI Taxonomy" id="45363"/>
    <lineage>
        <taxon>Bacteria</taxon>
        <taxon>Bacillati</taxon>
        <taxon>Mycoplasmatota</taxon>
        <taxon>Mycoplasmoidales</taxon>
        <taxon>Metamycoplasmataceae</taxon>
        <taxon>Metamycoplasma</taxon>
    </lineage>
</organism>
<evidence type="ECO:0000313" key="3">
    <source>
        <dbReference type="Proteomes" id="UP000247715"/>
    </source>
</evidence>
<evidence type="ECO:0008006" key="5">
    <source>
        <dbReference type="Google" id="ProtNLM"/>
    </source>
</evidence>
<dbReference type="EMBL" id="QKLP01000017">
    <property type="protein sequence ID" value="PYF42181.1"/>
    <property type="molecule type" value="Genomic_DNA"/>
</dbReference>
<dbReference type="EMBL" id="LS991949">
    <property type="protein sequence ID" value="SYV90495.1"/>
    <property type="molecule type" value="Genomic_DNA"/>
</dbReference>
<evidence type="ECO:0000313" key="4">
    <source>
        <dbReference type="Proteomes" id="UP000259864"/>
    </source>
</evidence>
<dbReference type="Proteomes" id="UP000259864">
    <property type="component" value="Chromosome 1"/>
</dbReference>
<proteinExistence type="predicted"/>
<dbReference type="KEGG" id="mala:NCTC10135_01019"/>
<evidence type="ECO:0000313" key="2">
    <source>
        <dbReference type="EMBL" id="SYV90495.1"/>
    </source>
</evidence>
<accession>A0A318U3Z7</accession>
<reference evidence="4" key="2">
    <citation type="submission" date="2018-06" db="EMBL/GenBank/DDBJ databases">
        <authorList>
            <consortium name="Pathogen Informatics"/>
        </authorList>
    </citation>
    <scope>NUCLEOTIDE SEQUENCE [LARGE SCALE GENOMIC DNA]</scope>
    <source>
        <strain evidence="4">NCTC10135</strain>
    </source>
</reference>
<name>A0A318U3Z7_9BACT</name>
<dbReference type="RefSeq" id="WP_002881562.1">
    <property type="nucleotide sequence ID" value="NZ_CP190015.1"/>
</dbReference>
<gene>
    <name evidence="1" type="ORF">BCF88_1175</name>
    <name evidence="2" type="ORF">NCTC10135_01019</name>
</gene>
<dbReference type="Proteomes" id="UP000247715">
    <property type="component" value="Unassembled WGS sequence"/>
</dbReference>
<reference evidence="1 3" key="1">
    <citation type="submission" date="2018-06" db="EMBL/GenBank/DDBJ databases">
        <title>Genomic Encyclopedia of Archaeal and Bacterial Type Strains, Phase II (KMG-II): from individual species to whole genera.</title>
        <authorList>
            <person name="Goeker M."/>
        </authorList>
    </citation>
    <scope>NUCLEOTIDE SEQUENCE [LARGE SCALE GENOMIC DNA]</scope>
    <source>
        <strain evidence="1 3">ATCC 29103</strain>
    </source>
</reference>
<dbReference type="STRING" id="1188234.MALK_4090"/>
<reference evidence="2" key="3">
    <citation type="submission" date="2018-06" db="EMBL/GenBank/DDBJ databases">
        <authorList>
            <consortium name="Pathogen Informatics"/>
            <person name="Doyle S."/>
        </authorList>
    </citation>
    <scope>NUCLEOTIDE SEQUENCE</scope>
    <source>
        <strain evidence="2">NCTC10135</strain>
    </source>
</reference>
<evidence type="ECO:0000313" key="1">
    <source>
        <dbReference type="EMBL" id="PYF42181.1"/>
    </source>
</evidence>
<protein>
    <recommendedName>
        <fullName evidence="5">Asp23/Gls24 family envelope stress response protein</fullName>
    </recommendedName>
</protein>
<sequence>MEYDTLETNIKNWISVVAGIVDFCPLDQKNGIDFENNGIIIQKSRQIKNGIDLSLGLIILVNLNAKIIVEEIYQVLNYRLEKNNLKISSLSVYIKGIK</sequence>